<dbReference type="Gene3D" id="3.40.50.360">
    <property type="match status" value="1"/>
</dbReference>
<gene>
    <name evidence="2" type="ORF">ANCDUO_12708</name>
</gene>
<dbReference type="Pfam" id="PF00258">
    <property type="entry name" value="Flavodoxin_1"/>
    <property type="match status" value="1"/>
</dbReference>
<reference evidence="2 3" key="1">
    <citation type="submission" date="2013-12" db="EMBL/GenBank/DDBJ databases">
        <title>Draft genome of the parsitic nematode Ancylostoma duodenale.</title>
        <authorList>
            <person name="Mitreva M."/>
        </authorList>
    </citation>
    <scope>NUCLEOTIDE SEQUENCE [LARGE SCALE GENOMIC DNA]</scope>
    <source>
        <strain evidence="2 3">Zhejiang</strain>
    </source>
</reference>
<accession>A0A0C2GDV7</accession>
<dbReference type="InterPro" id="IPR029039">
    <property type="entry name" value="Flavoprotein-like_sf"/>
</dbReference>
<dbReference type="SUPFAM" id="SSF52218">
    <property type="entry name" value="Flavoproteins"/>
    <property type="match status" value="1"/>
</dbReference>
<evidence type="ECO:0000313" key="3">
    <source>
        <dbReference type="Proteomes" id="UP000054047"/>
    </source>
</evidence>
<dbReference type="Proteomes" id="UP000054047">
    <property type="component" value="Unassembled WGS sequence"/>
</dbReference>
<sequence length="104" mass="11504">MGAQGDFVILYGSHTGQAESIAKLIKERAEILGLQPRLHTLDENEKQLPRSPLTLAFGPINYPSFRCEFLIRPSIAIAVDQMAAPAARRPVALPFLEIIRLPIL</sequence>
<keyword evidence="3" id="KW-1185">Reference proteome</keyword>
<evidence type="ECO:0000259" key="1">
    <source>
        <dbReference type="Pfam" id="PF00258"/>
    </source>
</evidence>
<protein>
    <recommendedName>
        <fullName evidence="1">Flavodoxin-like domain-containing protein</fullName>
    </recommendedName>
</protein>
<proteinExistence type="predicted"/>
<dbReference type="AlphaFoldDB" id="A0A0C2GDV7"/>
<dbReference type="InterPro" id="IPR008254">
    <property type="entry name" value="Flavodoxin/NO_synth"/>
</dbReference>
<dbReference type="EMBL" id="KN734823">
    <property type="protein sequence ID" value="KIH57104.1"/>
    <property type="molecule type" value="Genomic_DNA"/>
</dbReference>
<organism evidence="2 3">
    <name type="scientific">Ancylostoma duodenale</name>
    <dbReference type="NCBI Taxonomy" id="51022"/>
    <lineage>
        <taxon>Eukaryota</taxon>
        <taxon>Metazoa</taxon>
        <taxon>Ecdysozoa</taxon>
        <taxon>Nematoda</taxon>
        <taxon>Chromadorea</taxon>
        <taxon>Rhabditida</taxon>
        <taxon>Rhabditina</taxon>
        <taxon>Rhabditomorpha</taxon>
        <taxon>Strongyloidea</taxon>
        <taxon>Ancylostomatidae</taxon>
        <taxon>Ancylostomatinae</taxon>
        <taxon>Ancylostoma</taxon>
    </lineage>
</organism>
<evidence type="ECO:0000313" key="2">
    <source>
        <dbReference type="EMBL" id="KIH57104.1"/>
    </source>
</evidence>
<dbReference type="GO" id="GO:0010181">
    <property type="term" value="F:FMN binding"/>
    <property type="evidence" value="ECO:0007669"/>
    <property type="project" value="InterPro"/>
</dbReference>
<feature type="domain" description="Flavodoxin-like" evidence="1">
    <location>
        <begin position="9"/>
        <end position="48"/>
    </location>
</feature>
<dbReference type="OrthoDB" id="1856718at2759"/>
<name>A0A0C2GDV7_9BILA</name>